<dbReference type="CDD" id="cd00303">
    <property type="entry name" value="retropepsin_like"/>
    <property type="match status" value="1"/>
</dbReference>
<comment type="caution">
    <text evidence="1">The sequence shown here is derived from an EMBL/GenBank/DDBJ whole genome shotgun (WGS) entry which is preliminary data.</text>
</comment>
<evidence type="ECO:0000313" key="2">
    <source>
        <dbReference type="Proteomes" id="UP001162156"/>
    </source>
</evidence>
<organism evidence="1 2">
    <name type="scientific">Rhamnusium bicolor</name>
    <dbReference type="NCBI Taxonomy" id="1586634"/>
    <lineage>
        <taxon>Eukaryota</taxon>
        <taxon>Metazoa</taxon>
        <taxon>Ecdysozoa</taxon>
        <taxon>Arthropoda</taxon>
        <taxon>Hexapoda</taxon>
        <taxon>Insecta</taxon>
        <taxon>Pterygota</taxon>
        <taxon>Neoptera</taxon>
        <taxon>Endopterygota</taxon>
        <taxon>Coleoptera</taxon>
        <taxon>Polyphaga</taxon>
        <taxon>Cucujiformia</taxon>
        <taxon>Chrysomeloidea</taxon>
        <taxon>Cerambycidae</taxon>
        <taxon>Lepturinae</taxon>
        <taxon>Rhagiini</taxon>
        <taxon>Rhamnusium</taxon>
    </lineage>
</organism>
<dbReference type="Proteomes" id="UP001162156">
    <property type="component" value="Unassembled WGS sequence"/>
</dbReference>
<sequence>MTGKKSKYNNDLPTLEEFLNFLKDKADILQCIDESQFVKANSNQIKSTYSSKNNQTQMHLAVDKTIQCNYCKHDHTIYKRPEFLALPVDTRILKVKGLKLCENCLRAGHDKNNCKLNPCNICKRGKHNTLLHKDFNQAPSSNQVIGTQSNSLNMLVRPNFPGTASNSQVNLNIGDSHKVLLSTIVCQVLYNQGQFHPCRALLDCGAQSNLITEKCCKKVNIELLPTNFSIIGINQTISQLNKKCTLEIFSNFNNYNCTFVFSCSDYYK</sequence>
<dbReference type="InterPro" id="IPR021109">
    <property type="entry name" value="Peptidase_aspartic_dom_sf"/>
</dbReference>
<dbReference type="PANTHER" id="PTHR47331">
    <property type="entry name" value="PHD-TYPE DOMAIN-CONTAINING PROTEIN"/>
    <property type="match status" value="1"/>
</dbReference>
<dbReference type="AlphaFoldDB" id="A0AAV8WUP1"/>
<keyword evidence="2" id="KW-1185">Reference proteome</keyword>
<evidence type="ECO:0000313" key="1">
    <source>
        <dbReference type="EMBL" id="KAJ8930169.1"/>
    </source>
</evidence>
<protein>
    <recommendedName>
        <fullName evidence="3">Peptidase aspartic putative domain-containing protein</fullName>
    </recommendedName>
</protein>
<accession>A0AAV8WUP1</accession>
<reference evidence="1" key="1">
    <citation type="journal article" date="2023" name="Insect Mol. Biol.">
        <title>Genome sequencing provides insights into the evolution of gene families encoding plant cell wall-degrading enzymes in longhorned beetles.</title>
        <authorList>
            <person name="Shin N.R."/>
            <person name="Okamura Y."/>
            <person name="Kirsch R."/>
            <person name="Pauchet Y."/>
        </authorList>
    </citation>
    <scope>NUCLEOTIDE SEQUENCE</scope>
    <source>
        <strain evidence="1">RBIC_L_NR</strain>
    </source>
</reference>
<name>A0AAV8WUP1_9CUCU</name>
<evidence type="ECO:0008006" key="3">
    <source>
        <dbReference type="Google" id="ProtNLM"/>
    </source>
</evidence>
<proteinExistence type="predicted"/>
<dbReference type="PANTHER" id="PTHR47331:SF5">
    <property type="entry name" value="RIBONUCLEASE H"/>
    <property type="match status" value="1"/>
</dbReference>
<dbReference type="SUPFAM" id="SSF50630">
    <property type="entry name" value="Acid proteases"/>
    <property type="match status" value="1"/>
</dbReference>
<dbReference type="Gene3D" id="2.40.70.10">
    <property type="entry name" value="Acid Proteases"/>
    <property type="match status" value="1"/>
</dbReference>
<gene>
    <name evidence="1" type="ORF">NQ314_017065</name>
</gene>
<dbReference type="EMBL" id="JANEYF010004755">
    <property type="protein sequence ID" value="KAJ8930169.1"/>
    <property type="molecule type" value="Genomic_DNA"/>
</dbReference>